<dbReference type="Gene3D" id="1.25.40.20">
    <property type="entry name" value="Ankyrin repeat-containing domain"/>
    <property type="match status" value="4"/>
</dbReference>
<gene>
    <name evidence="4" type="ORF">Ctob_014556</name>
</gene>
<dbReference type="PANTHER" id="PTHR24198:SF165">
    <property type="entry name" value="ANKYRIN REPEAT-CONTAINING PROTEIN-RELATED"/>
    <property type="match status" value="1"/>
</dbReference>
<organism evidence="4 5">
    <name type="scientific">Chrysochromulina tobinii</name>
    <dbReference type="NCBI Taxonomy" id="1460289"/>
    <lineage>
        <taxon>Eukaryota</taxon>
        <taxon>Haptista</taxon>
        <taxon>Haptophyta</taxon>
        <taxon>Prymnesiophyceae</taxon>
        <taxon>Prymnesiales</taxon>
        <taxon>Chrysochromulinaceae</taxon>
        <taxon>Chrysochromulina</taxon>
    </lineage>
</organism>
<dbReference type="Pfam" id="PF13637">
    <property type="entry name" value="Ank_4"/>
    <property type="match status" value="1"/>
</dbReference>
<keyword evidence="2 3" id="KW-0040">ANK repeat</keyword>
<reference evidence="5" key="1">
    <citation type="journal article" date="2015" name="PLoS Genet.">
        <title>Genome Sequence and Transcriptome Analyses of Chrysochromulina tobin: Metabolic Tools for Enhanced Algal Fitness in the Prominent Order Prymnesiales (Haptophyceae).</title>
        <authorList>
            <person name="Hovde B.T."/>
            <person name="Deodato C.R."/>
            <person name="Hunsperger H.M."/>
            <person name="Ryken S.A."/>
            <person name="Yost W."/>
            <person name="Jha R.K."/>
            <person name="Patterson J."/>
            <person name="Monnat R.J. Jr."/>
            <person name="Barlow S.B."/>
            <person name="Starkenburg S.R."/>
            <person name="Cattolico R.A."/>
        </authorList>
    </citation>
    <scope>NUCLEOTIDE SEQUENCE</scope>
    <source>
        <strain evidence="5">CCMP291</strain>
    </source>
</reference>
<dbReference type="PROSITE" id="PS50297">
    <property type="entry name" value="ANK_REP_REGION"/>
    <property type="match status" value="3"/>
</dbReference>
<proteinExistence type="predicted"/>
<evidence type="ECO:0000256" key="1">
    <source>
        <dbReference type="ARBA" id="ARBA00022737"/>
    </source>
</evidence>
<protein>
    <submittedName>
        <fullName evidence="4">Ankyrin repeat protein</fullName>
    </submittedName>
</protein>
<sequence length="461" mass="46956">MSEPVKWRGRSVAVPPGETFEFLITAPEGGCDLRYTYSVHDDLAITFSIKRADEWSVVLASVEGPSKSGEVALPGGSVCAVRWENATLFAFSGMINTRVVTYEVIMVPHAHTALARRRRVVQLAQTGSATSELLAALDGLAVDCEEELGRTPLHGAAAGGNVPALTALIQRKAPLEVRAADGRTPLLEACAHAQPAAVSTLLAIGADVRAVDAAGRNAMHLTCSEGVHAAPPSSPSSRSSSALSPQASTLRLLLDVGGAVAKALVAQYSTGSGAESGDLGRETPLVCAARSGLADCCVLLLDSGADAKECGGLPLLLAARHGRLEAVRTLLRRGADSATVFGNQGTALHAAAVAGHAAVIEELATDALSKGPEAASAAFLCTDGEWHAPLLLAATHGRGDAVEALVGAGAPIEHPTDRQGNTPLLRACAAGDPKAVGVLLLKGAHRGGAHGALSFPSSGSI</sequence>
<comment type="caution">
    <text evidence="4">The sequence shown here is derived from an EMBL/GenBank/DDBJ whole genome shotgun (WGS) entry which is preliminary data.</text>
</comment>
<keyword evidence="5" id="KW-1185">Reference proteome</keyword>
<dbReference type="PROSITE" id="PS50088">
    <property type="entry name" value="ANK_REPEAT"/>
    <property type="match status" value="3"/>
</dbReference>
<dbReference type="EMBL" id="JWZX01000224">
    <property type="protein sequence ID" value="KOO53442.1"/>
    <property type="molecule type" value="Genomic_DNA"/>
</dbReference>
<dbReference type="OrthoDB" id="19174at2759"/>
<evidence type="ECO:0000256" key="2">
    <source>
        <dbReference type="ARBA" id="ARBA00023043"/>
    </source>
</evidence>
<accession>A0A0M0LRE4</accession>
<dbReference type="PANTHER" id="PTHR24198">
    <property type="entry name" value="ANKYRIN REPEAT AND PROTEIN KINASE DOMAIN-CONTAINING PROTEIN"/>
    <property type="match status" value="1"/>
</dbReference>
<dbReference type="Pfam" id="PF12796">
    <property type="entry name" value="Ank_2"/>
    <property type="match status" value="2"/>
</dbReference>
<dbReference type="AlphaFoldDB" id="A0A0M0LRE4"/>
<feature type="repeat" description="ANK" evidence="3">
    <location>
        <begin position="181"/>
        <end position="213"/>
    </location>
</feature>
<feature type="repeat" description="ANK" evidence="3">
    <location>
        <begin position="310"/>
        <end position="336"/>
    </location>
</feature>
<dbReference type="SUPFAM" id="SSF48403">
    <property type="entry name" value="Ankyrin repeat"/>
    <property type="match status" value="1"/>
</dbReference>
<evidence type="ECO:0000313" key="5">
    <source>
        <dbReference type="Proteomes" id="UP000037460"/>
    </source>
</evidence>
<evidence type="ECO:0000313" key="4">
    <source>
        <dbReference type="EMBL" id="KOO53442.1"/>
    </source>
</evidence>
<evidence type="ECO:0000256" key="3">
    <source>
        <dbReference type="PROSITE-ProRule" id="PRU00023"/>
    </source>
</evidence>
<feature type="repeat" description="ANK" evidence="3">
    <location>
        <begin position="148"/>
        <end position="180"/>
    </location>
</feature>
<name>A0A0M0LRE4_9EUKA</name>
<dbReference type="InterPro" id="IPR036770">
    <property type="entry name" value="Ankyrin_rpt-contain_sf"/>
</dbReference>
<dbReference type="Proteomes" id="UP000037460">
    <property type="component" value="Unassembled WGS sequence"/>
</dbReference>
<dbReference type="SMART" id="SM00248">
    <property type="entry name" value="ANK"/>
    <property type="match status" value="8"/>
</dbReference>
<dbReference type="InterPro" id="IPR002110">
    <property type="entry name" value="Ankyrin_rpt"/>
</dbReference>
<keyword evidence="1" id="KW-0677">Repeat</keyword>